<keyword evidence="2" id="KW-1185">Reference proteome</keyword>
<gene>
    <name evidence="1" type="ORF">KPL71_025100</name>
</gene>
<dbReference type="Proteomes" id="UP000829398">
    <property type="component" value="Chromosome 8"/>
</dbReference>
<proteinExistence type="predicted"/>
<reference evidence="2" key="1">
    <citation type="journal article" date="2023" name="Hortic. Res.">
        <title>A chromosome-level phased genome enabling allele-level studies in sweet orange: a case study on citrus Huanglongbing tolerance.</title>
        <authorList>
            <person name="Wu B."/>
            <person name="Yu Q."/>
            <person name="Deng Z."/>
            <person name="Duan Y."/>
            <person name="Luo F."/>
            <person name="Gmitter F. Jr."/>
        </authorList>
    </citation>
    <scope>NUCLEOTIDE SEQUENCE [LARGE SCALE GENOMIC DNA]</scope>
    <source>
        <strain evidence="2">cv. Valencia</strain>
    </source>
</reference>
<organism evidence="1 2">
    <name type="scientific">Citrus sinensis</name>
    <name type="common">Sweet orange</name>
    <name type="synonym">Citrus aurantium var. sinensis</name>
    <dbReference type="NCBI Taxonomy" id="2711"/>
    <lineage>
        <taxon>Eukaryota</taxon>
        <taxon>Viridiplantae</taxon>
        <taxon>Streptophyta</taxon>
        <taxon>Embryophyta</taxon>
        <taxon>Tracheophyta</taxon>
        <taxon>Spermatophyta</taxon>
        <taxon>Magnoliopsida</taxon>
        <taxon>eudicotyledons</taxon>
        <taxon>Gunneridae</taxon>
        <taxon>Pentapetalae</taxon>
        <taxon>rosids</taxon>
        <taxon>malvids</taxon>
        <taxon>Sapindales</taxon>
        <taxon>Rutaceae</taxon>
        <taxon>Aurantioideae</taxon>
        <taxon>Citrus</taxon>
    </lineage>
</organism>
<evidence type="ECO:0000313" key="1">
    <source>
        <dbReference type="EMBL" id="KAH9701702.1"/>
    </source>
</evidence>
<dbReference type="EMBL" id="CM039177">
    <property type="protein sequence ID" value="KAH9701702.1"/>
    <property type="molecule type" value="Genomic_DNA"/>
</dbReference>
<protein>
    <submittedName>
        <fullName evidence="1">Protein ELF4-LIKE 1</fullName>
    </submittedName>
</protein>
<name>A0ACB8IX50_CITSI</name>
<evidence type="ECO:0000313" key="2">
    <source>
        <dbReference type="Proteomes" id="UP000829398"/>
    </source>
</evidence>
<accession>A0ACB8IX50</accession>
<comment type="caution">
    <text evidence="1">The sequence shown here is derived from an EMBL/GenBank/DDBJ whole genome shotgun (WGS) entry which is preliminary data.</text>
</comment>
<sequence length="215" mass="24473">MDDTTSTTDTKPDNKTLTVNTNERSKVNNKKGGGRDDDSDEEEYDAEAWNTLSKSFKQVQTVLDNNRSLIERVNENHLSRIPDNMSKNVELIREINGNISKVVSIYSDLSANFCNIVSQRRRRMRMRMNNGHRRRAQRIRREKMAFGLCGEVLIVAGIGAHDLIIAVEDGGNGSCNWQLWWHNDFLTAETKLLIMVVSDVVLLRDAADENMSVFV</sequence>